<dbReference type="PANTHER" id="PTHR46532:SF4">
    <property type="entry name" value="AAA+ ATPASE DOMAIN-CONTAINING PROTEIN"/>
    <property type="match status" value="1"/>
</dbReference>
<dbReference type="Proteomes" id="UP000282613">
    <property type="component" value="Unassembled WGS sequence"/>
</dbReference>
<gene>
    <name evidence="3" type="ORF">TASK_LOCUS2829</name>
</gene>
<dbReference type="Gene3D" id="1.20.58.1120">
    <property type="match status" value="1"/>
</dbReference>
<feature type="domain" description="Dynein heavy chain hydrolytic ATP-binding dynein motor region" evidence="2">
    <location>
        <begin position="156"/>
        <end position="214"/>
    </location>
</feature>
<dbReference type="WBParaSite" id="TASK_0000282801-mRNA-1">
    <property type="protein sequence ID" value="TASK_0000282801-mRNA-1"/>
    <property type="gene ID" value="TASK_0000282801"/>
</dbReference>
<sequence length="232" mass="26477">MWLMRLLTTVRYCLLDRIRVTHIRVMDAEINLQQFLDEQICQLAILAIQMVWTQGATMALNDPRENSKTMADASQKFAGLLEMLISRTTANLSPRERTKYETLITIHLHQKDVFDDIVQQGIHSQDDFDWLKQTRVYFMEENTMCVVSITNVNFEYQYEFLGCTERLVITPLTDRCYITLAQALNMCYGGAPAGPAGTGKTETVKVRFHSLASNTMQVVTPTLLLGKGRLTN</sequence>
<reference evidence="5" key="1">
    <citation type="submission" date="2017-02" db="UniProtKB">
        <authorList>
            <consortium name="WormBaseParasite"/>
        </authorList>
    </citation>
    <scope>IDENTIFICATION</scope>
</reference>
<dbReference type="GO" id="GO:0005524">
    <property type="term" value="F:ATP binding"/>
    <property type="evidence" value="ECO:0007669"/>
    <property type="project" value="InterPro"/>
</dbReference>
<dbReference type="Gene3D" id="3.40.50.300">
    <property type="entry name" value="P-loop containing nucleotide triphosphate hydrolases"/>
    <property type="match status" value="1"/>
</dbReference>
<protein>
    <submittedName>
        <fullName evidence="5">AAA_6 domain-containing protein</fullName>
    </submittedName>
</protein>
<dbReference type="GO" id="GO:0007018">
    <property type="term" value="P:microtubule-based movement"/>
    <property type="evidence" value="ECO:0007669"/>
    <property type="project" value="InterPro"/>
</dbReference>
<dbReference type="GO" id="GO:0045505">
    <property type="term" value="F:dynein intermediate chain binding"/>
    <property type="evidence" value="ECO:0007669"/>
    <property type="project" value="InterPro"/>
</dbReference>
<evidence type="ECO:0000256" key="1">
    <source>
        <dbReference type="ARBA" id="ARBA00008887"/>
    </source>
</evidence>
<evidence type="ECO:0000259" key="2">
    <source>
        <dbReference type="Pfam" id="PF12774"/>
    </source>
</evidence>
<dbReference type="OrthoDB" id="6120175at2759"/>
<dbReference type="InterPro" id="IPR027417">
    <property type="entry name" value="P-loop_NTPase"/>
</dbReference>
<evidence type="ECO:0000313" key="4">
    <source>
        <dbReference type="Proteomes" id="UP000282613"/>
    </source>
</evidence>
<dbReference type="AlphaFoldDB" id="A0A0R3VZI4"/>
<dbReference type="EMBL" id="UYRS01003314">
    <property type="protein sequence ID" value="VDK26296.1"/>
    <property type="molecule type" value="Genomic_DNA"/>
</dbReference>
<dbReference type="GO" id="GO:0005858">
    <property type="term" value="C:axonemal dynein complex"/>
    <property type="evidence" value="ECO:0007669"/>
    <property type="project" value="TreeGrafter"/>
</dbReference>
<comment type="similarity">
    <text evidence="1">Belongs to the dynein heavy chain family.</text>
</comment>
<dbReference type="Pfam" id="PF12774">
    <property type="entry name" value="AAA_6"/>
    <property type="match status" value="1"/>
</dbReference>
<evidence type="ECO:0000313" key="5">
    <source>
        <dbReference type="WBParaSite" id="TASK_0000282801-mRNA-1"/>
    </source>
</evidence>
<name>A0A0R3VZI4_TAEAS</name>
<dbReference type="InterPro" id="IPR035699">
    <property type="entry name" value="AAA_6"/>
</dbReference>
<dbReference type="PANTHER" id="PTHR46532">
    <property type="entry name" value="MALE FERTILITY FACTOR KL5"/>
    <property type="match status" value="1"/>
</dbReference>
<dbReference type="STRING" id="60517.A0A0R3VZI4"/>
<reference evidence="3 4" key="2">
    <citation type="submission" date="2018-11" db="EMBL/GenBank/DDBJ databases">
        <authorList>
            <consortium name="Pathogen Informatics"/>
        </authorList>
    </citation>
    <scope>NUCLEOTIDE SEQUENCE [LARGE SCALE GENOMIC DNA]</scope>
</reference>
<organism evidence="5">
    <name type="scientific">Taenia asiatica</name>
    <name type="common">Asian tapeworm</name>
    <dbReference type="NCBI Taxonomy" id="60517"/>
    <lineage>
        <taxon>Eukaryota</taxon>
        <taxon>Metazoa</taxon>
        <taxon>Spiralia</taxon>
        <taxon>Lophotrochozoa</taxon>
        <taxon>Platyhelminthes</taxon>
        <taxon>Cestoda</taxon>
        <taxon>Eucestoda</taxon>
        <taxon>Cyclophyllidea</taxon>
        <taxon>Taeniidae</taxon>
        <taxon>Taenia</taxon>
    </lineage>
</organism>
<proteinExistence type="inferred from homology"/>
<evidence type="ECO:0000313" key="3">
    <source>
        <dbReference type="EMBL" id="VDK26296.1"/>
    </source>
</evidence>
<accession>A0A0R3VZI4</accession>
<dbReference type="InterPro" id="IPR026983">
    <property type="entry name" value="DHC"/>
</dbReference>
<dbReference type="GO" id="GO:0051959">
    <property type="term" value="F:dynein light intermediate chain binding"/>
    <property type="evidence" value="ECO:0007669"/>
    <property type="project" value="InterPro"/>
</dbReference>
<keyword evidence="4" id="KW-1185">Reference proteome</keyword>